<evidence type="ECO:0000256" key="2">
    <source>
        <dbReference type="ARBA" id="ARBA00023125"/>
    </source>
</evidence>
<dbReference type="OrthoDB" id="952277at2"/>
<gene>
    <name evidence="5" type="ORF">SAMN06265337_3009</name>
</gene>
<dbReference type="GO" id="GO:0046872">
    <property type="term" value="F:metal ion binding"/>
    <property type="evidence" value="ECO:0007669"/>
    <property type="project" value="InterPro"/>
</dbReference>
<evidence type="ECO:0000259" key="4">
    <source>
        <dbReference type="PROSITE" id="PS01124"/>
    </source>
</evidence>
<protein>
    <submittedName>
        <fullName evidence="5">AraC-type DNA-binding protein</fullName>
    </submittedName>
</protein>
<dbReference type="InterPro" id="IPR036163">
    <property type="entry name" value="HMA_dom_sf"/>
</dbReference>
<reference evidence="6" key="1">
    <citation type="submission" date="2017-06" db="EMBL/GenBank/DDBJ databases">
        <authorList>
            <person name="Varghese N."/>
            <person name="Submissions S."/>
        </authorList>
    </citation>
    <scope>NUCLEOTIDE SEQUENCE [LARGE SCALE GENOMIC DNA]</scope>
    <source>
        <strain evidence="6">DSM 11116</strain>
    </source>
</reference>
<feature type="domain" description="HTH araC/xylS-type" evidence="4">
    <location>
        <begin position="77"/>
        <end position="178"/>
    </location>
</feature>
<evidence type="ECO:0000313" key="5">
    <source>
        <dbReference type="EMBL" id="SNC75698.1"/>
    </source>
</evidence>
<dbReference type="RefSeq" id="WP_088844312.1">
    <property type="nucleotide sequence ID" value="NZ_FYEW01000002.1"/>
</dbReference>
<evidence type="ECO:0000256" key="3">
    <source>
        <dbReference type="ARBA" id="ARBA00023163"/>
    </source>
</evidence>
<dbReference type="Proteomes" id="UP000198131">
    <property type="component" value="Unassembled WGS sequence"/>
</dbReference>
<organism evidence="5 6">
    <name type="scientific">Hymenobacter gelipurpurascens</name>
    <dbReference type="NCBI Taxonomy" id="89968"/>
    <lineage>
        <taxon>Bacteria</taxon>
        <taxon>Pseudomonadati</taxon>
        <taxon>Bacteroidota</taxon>
        <taxon>Cytophagia</taxon>
        <taxon>Cytophagales</taxon>
        <taxon>Hymenobacteraceae</taxon>
        <taxon>Hymenobacter</taxon>
    </lineage>
</organism>
<proteinExistence type="predicted"/>
<dbReference type="GO" id="GO:0043565">
    <property type="term" value="F:sequence-specific DNA binding"/>
    <property type="evidence" value="ECO:0007669"/>
    <property type="project" value="InterPro"/>
</dbReference>
<dbReference type="GO" id="GO:0003700">
    <property type="term" value="F:DNA-binding transcription factor activity"/>
    <property type="evidence" value="ECO:0007669"/>
    <property type="project" value="InterPro"/>
</dbReference>
<dbReference type="EMBL" id="FYEW01000002">
    <property type="protein sequence ID" value="SNC75698.1"/>
    <property type="molecule type" value="Genomic_DNA"/>
</dbReference>
<evidence type="ECO:0000256" key="1">
    <source>
        <dbReference type="ARBA" id="ARBA00023015"/>
    </source>
</evidence>
<name>A0A212UBN8_9BACT</name>
<dbReference type="PROSITE" id="PS01124">
    <property type="entry name" value="HTH_ARAC_FAMILY_2"/>
    <property type="match status" value="1"/>
</dbReference>
<dbReference type="SUPFAM" id="SSF55008">
    <property type="entry name" value="HMA, heavy metal-associated domain"/>
    <property type="match status" value="1"/>
</dbReference>
<evidence type="ECO:0000313" key="6">
    <source>
        <dbReference type="Proteomes" id="UP000198131"/>
    </source>
</evidence>
<keyword evidence="1" id="KW-0805">Transcription regulation</keyword>
<dbReference type="SUPFAM" id="SSF46689">
    <property type="entry name" value="Homeodomain-like"/>
    <property type="match status" value="1"/>
</dbReference>
<dbReference type="InterPro" id="IPR018060">
    <property type="entry name" value="HTH_AraC"/>
</dbReference>
<keyword evidence="6" id="KW-1185">Reference proteome</keyword>
<accession>A0A212UBN8</accession>
<dbReference type="PANTHER" id="PTHR43280">
    <property type="entry name" value="ARAC-FAMILY TRANSCRIPTIONAL REGULATOR"/>
    <property type="match status" value="1"/>
</dbReference>
<dbReference type="PANTHER" id="PTHR43280:SF2">
    <property type="entry name" value="HTH-TYPE TRANSCRIPTIONAL REGULATOR EXSA"/>
    <property type="match status" value="1"/>
</dbReference>
<dbReference type="Pfam" id="PF12833">
    <property type="entry name" value="HTH_18"/>
    <property type="match status" value="1"/>
</dbReference>
<dbReference type="SMART" id="SM00342">
    <property type="entry name" value="HTH_ARAC"/>
    <property type="match status" value="1"/>
</dbReference>
<dbReference type="AlphaFoldDB" id="A0A212UBN8"/>
<dbReference type="InterPro" id="IPR009057">
    <property type="entry name" value="Homeodomain-like_sf"/>
</dbReference>
<keyword evidence="2 5" id="KW-0238">DNA-binding</keyword>
<keyword evidence="3" id="KW-0804">Transcription</keyword>
<sequence>MKTTLLHIKNMVCPRCIDAVRTLLEQAGYHATDVKLGQAQLDQSTPVDPASVAPILREAGFDVLLGRADQLTEQIKAALVEYLEHLRTARMPLTTSAFLTERFAATYSHLSKVFSRTANLTIEKYLIRLKIERVKEMLSYNEMTLSEIAEHMRYSSGQHLSNQFRQVTGRSVSEFRRDLMPKRLSLDQLA</sequence>
<dbReference type="Gene3D" id="1.10.10.60">
    <property type="entry name" value="Homeodomain-like"/>
    <property type="match status" value="1"/>
</dbReference>
<dbReference type="Gene3D" id="3.30.70.100">
    <property type="match status" value="1"/>
</dbReference>